<keyword evidence="4" id="KW-1003">Cell membrane</keyword>
<evidence type="ECO:0000256" key="14">
    <source>
        <dbReference type="SAM" id="Phobius"/>
    </source>
</evidence>
<dbReference type="EC" id="2.7.13.3" evidence="3"/>
<keyword evidence="12" id="KW-0902">Two-component regulatory system</keyword>
<evidence type="ECO:0000313" key="17">
    <source>
        <dbReference type="Proteomes" id="UP000199068"/>
    </source>
</evidence>
<evidence type="ECO:0000313" key="16">
    <source>
        <dbReference type="EMBL" id="SDM41830.1"/>
    </source>
</evidence>
<dbReference type="PANTHER" id="PTHR43547:SF10">
    <property type="entry name" value="SENSOR HISTIDINE KINASE DCUS"/>
    <property type="match status" value="1"/>
</dbReference>
<dbReference type="SMART" id="SM00387">
    <property type="entry name" value="HATPase_c"/>
    <property type="match status" value="1"/>
</dbReference>
<keyword evidence="6" id="KW-0808">Transferase</keyword>
<protein>
    <recommendedName>
        <fullName evidence="3">histidine kinase</fullName>
        <ecNumber evidence="3">2.7.13.3</ecNumber>
    </recommendedName>
</protein>
<dbReference type="Pfam" id="PF02518">
    <property type="entry name" value="HATPase_c"/>
    <property type="match status" value="1"/>
</dbReference>
<dbReference type="CDD" id="cd00130">
    <property type="entry name" value="PAS"/>
    <property type="match status" value="1"/>
</dbReference>
<feature type="transmembrane region" description="Helical" evidence="14">
    <location>
        <begin position="12"/>
        <end position="34"/>
    </location>
</feature>
<evidence type="ECO:0000256" key="6">
    <source>
        <dbReference type="ARBA" id="ARBA00022679"/>
    </source>
</evidence>
<feature type="domain" description="Histidine kinase" evidence="15">
    <location>
        <begin position="340"/>
        <end position="530"/>
    </location>
</feature>
<dbReference type="PRINTS" id="PR00344">
    <property type="entry name" value="BCTRLSENSOR"/>
</dbReference>
<accession>A0A1G9T2E9</accession>
<comment type="subcellular location">
    <subcellularLocation>
        <location evidence="2">Cell membrane</location>
        <topology evidence="2">Multi-pass membrane protein</topology>
    </subcellularLocation>
</comment>
<dbReference type="GO" id="GO:0005886">
    <property type="term" value="C:plasma membrane"/>
    <property type="evidence" value="ECO:0007669"/>
    <property type="project" value="UniProtKB-SubCell"/>
</dbReference>
<keyword evidence="11 14" id="KW-1133">Transmembrane helix</keyword>
<dbReference type="GO" id="GO:0000155">
    <property type="term" value="F:phosphorelay sensor kinase activity"/>
    <property type="evidence" value="ECO:0007669"/>
    <property type="project" value="TreeGrafter"/>
</dbReference>
<dbReference type="Pfam" id="PF17203">
    <property type="entry name" value="sCache_3_2"/>
    <property type="match status" value="1"/>
</dbReference>
<keyword evidence="8" id="KW-0547">Nucleotide-binding</keyword>
<dbReference type="InterPro" id="IPR004358">
    <property type="entry name" value="Sig_transdc_His_kin-like_C"/>
</dbReference>
<dbReference type="InterPro" id="IPR003594">
    <property type="entry name" value="HATPase_dom"/>
</dbReference>
<evidence type="ECO:0000256" key="12">
    <source>
        <dbReference type="ARBA" id="ARBA00023012"/>
    </source>
</evidence>
<dbReference type="AlphaFoldDB" id="A0A1G9T2E9"/>
<gene>
    <name evidence="16" type="ORF">SAMN04515677_11169</name>
</gene>
<keyword evidence="17" id="KW-1185">Reference proteome</keyword>
<evidence type="ECO:0000256" key="9">
    <source>
        <dbReference type="ARBA" id="ARBA00022777"/>
    </source>
</evidence>
<name>A0A1G9T2E9_9FIRM</name>
<keyword evidence="10" id="KW-0067">ATP-binding</keyword>
<evidence type="ECO:0000256" key="5">
    <source>
        <dbReference type="ARBA" id="ARBA00022553"/>
    </source>
</evidence>
<dbReference type="InterPro" id="IPR005467">
    <property type="entry name" value="His_kinase_dom"/>
</dbReference>
<evidence type="ECO:0000256" key="1">
    <source>
        <dbReference type="ARBA" id="ARBA00000085"/>
    </source>
</evidence>
<dbReference type="SMART" id="SM00091">
    <property type="entry name" value="PAS"/>
    <property type="match status" value="1"/>
</dbReference>
<dbReference type="Gene3D" id="3.30.450.20">
    <property type="entry name" value="PAS domain"/>
    <property type="match status" value="2"/>
</dbReference>
<dbReference type="InterPro" id="IPR039506">
    <property type="entry name" value="SPOB_a"/>
</dbReference>
<keyword evidence="5" id="KW-0597">Phosphoprotein</keyword>
<evidence type="ECO:0000256" key="8">
    <source>
        <dbReference type="ARBA" id="ARBA00022741"/>
    </source>
</evidence>
<dbReference type="SUPFAM" id="SSF55874">
    <property type="entry name" value="ATPase domain of HSP90 chaperone/DNA topoisomerase II/histidine kinase"/>
    <property type="match status" value="1"/>
</dbReference>
<evidence type="ECO:0000259" key="15">
    <source>
        <dbReference type="PROSITE" id="PS50109"/>
    </source>
</evidence>
<evidence type="ECO:0000256" key="13">
    <source>
        <dbReference type="ARBA" id="ARBA00023136"/>
    </source>
</evidence>
<dbReference type="InterPro" id="IPR033463">
    <property type="entry name" value="sCache_3"/>
</dbReference>
<dbReference type="SUPFAM" id="SSF55785">
    <property type="entry name" value="PYP-like sensor domain (PAS domain)"/>
    <property type="match status" value="1"/>
</dbReference>
<evidence type="ECO:0000256" key="11">
    <source>
        <dbReference type="ARBA" id="ARBA00022989"/>
    </source>
</evidence>
<sequence length="532" mass="59845">MKKKMKLQTKLTILIIIVVFISISIITFFVASWMNKNIESTAKTNVMNVAEIVANSKPVIDALNKKDPNKEINPYINKQLKNLSEIEYIIVVDNDGVRYSHPDEQKIGEKFVGGDENRVVKEGDRYFSEATGTLGKSLRAFSPIYDTESKEEIGFVCVGTLLQSIGQTKHTAILYIILTSLGAFTIGVIGAFLLAKNIKNSLLGLEPDEITRLYNEKMGILDAMYEGLIAIDDRGKITIINDSALNILHYGNQVDKNQIIGSNIEDFFPTTRLLTVLETGEGEFEKEQRINNTVIMTNRIPIKDKDKIVGAIATFRDKTELTKLAEELTGVKKMAWSLRAQNHEFMNKLHTITGLIQLEEYDEAIQFISDVAKSRNKISGILTKNIKDSYLSAILFSKYNKAEENRVKFKIDENSSITSLPQFMTSEEIVSIIGNLIENSLDAVSNDGDGQIYIKIEQQSEFLKIYLKDNGPGIKKEYRDKIYDQGFTTKEGDRGHGMSIVKEIVDQANGTIKLKVDKGVIWDINIPMLRSE</sequence>
<dbReference type="FunFam" id="3.30.450.20:FF:000018">
    <property type="entry name" value="Sensor histidine kinase DcuS"/>
    <property type="match status" value="1"/>
</dbReference>
<evidence type="ECO:0000256" key="3">
    <source>
        <dbReference type="ARBA" id="ARBA00012438"/>
    </source>
</evidence>
<dbReference type="Gene3D" id="3.30.565.10">
    <property type="entry name" value="Histidine kinase-like ATPase, C-terminal domain"/>
    <property type="match status" value="1"/>
</dbReference>
<reference evidence="16 17" key="1">
    <citation type="submission" date="2016-10" db="EMBL/GenBank/DDBJ databases">
        <authorList>
            <person name="de Groot N.N."/>
        </authorList>
    </citation>
    <scope>NUCLEOTIDE SEQUENCE [LARGE SCALE GENOMIC DNA]</scope>
    <source>
        <strain evidence="16 17">DSM 797</strain>
    </source>
</reference>
<dbReference type="FunFam" id="1.10.287.130:FF:000011">
    <property type="entry name" value="Sensor histidine kinase DcuS"/>
    <property type="match status" value="1"/>
</dbReference>
<dbReference type="STRING" id="1121325.SAMN04515677_11169"/>
<dbReference type="GO" id="GO:0005524">
    <property type="term" value="F:ATP binding"/>
    <property type="evidence" value="ECO:0007669"/>
    <property type="project" value="UniProtKB-KW"/>
</dbReference>
<dbReference type="Pfam" id="PF13426">
    <property type="entry name" value="PAS_9"/>
    <property type="match status" value="1"/>
</dbReference>
<evidence type="ECO:0000256" key="2">
    <source>
        <dbReference type="ARBA" id="ARBA00004651"/>
    </source>
</evidence>
<dbReference type="RefSeq" id="WP_092727475.1">
    <property type="nucleotide sequence ID" value="NZ_FNGW01000011.1"/>
</dbReference>
<evidence type="ECO:0000256" key="7">
    <source>
        <dbReference type="ARBA" id="ARBA00022692"/>
    </source>
</evidence>
<keyword evidence="13 14" id="KW-0472">Membrane</keyword>
<dbReference type="Proteomes" id="UP000199068">
    <property type="component" value="Unassembled WGS sequence"/>
</dbReference>
<evidence type="ECO:0000256" key="10">
    <source>
        <dbReference type="ARBA" id="ARBA00022840"/>
    </source>
</evidence>
<dbReference type="Gene3D" id="1.10.287.130">
    <property type="match status" value="1"/>
</dbReference>
<feature type="transmembrane region" description="Helical" evidence="14">
    <location>
        <begin position="172"/>
        <end position="195"/>
    </location>
</feature>
<keyword evidence="7 14" id="KW-0812">Transmembrane</keyword>
<dbReference type="Pfam" id="PF14689">
    <property type="entry name" value="SPOB_a"/>
    <property type="match status" value="1"/>
</dbReference>
<dbReference type="InterPro" id="IPR036890">
    <property type="entry name" value="HATPase_C_sf"/>
</dbReference>
<proteinExistence type="predicted"/>
<dbReference type="PROSITE" id="PS50109">
    <property type="entry name" value="HIS_KIN"/>
    <property type="match status" value="1"/>
</dbReference>
<dbReference type="SUPFAM" id="SSF103190">
    <property type="entry name" value="Sensory domain-like"/>
    <property type="match status" value="1"/>
</dbReference>
<dbReference type="InterPro" id="IPR000014">
    <property type="entry name" value="PAS"/>
</dbReference>
<dbReference type="InterPro" id="IPR029151">
    <property type="entry name" value="Sensor-like_sf"/>
</dbReference>
<dbReference type="EMBL" id="FNGW01000011">
    <property type="protein sequence ID" value="SDM41830.1"/>
    <property type="molecule type" value="Genomic_DNA"/>
</dbReference>
<organism evidence="16 17">
    <name type="scientific">Romboutsia lituseburensis DSM 797</name>
    <dbReference type="NCBI Taxonomy" id="1121325"/>
    <lineage>
        <taxon>Bacteria</taxon>
        <taxon>Bacillati</taxon>
        <taxon>Bacillota</taxon>
        <taxon>Clostridia</taxon>
        <taxon>Peptostreptococcales</taxon>
        <taxon>Peptostreptococcaceae</taxon>
        <taxon>Romboutsia</taxon>
    </lineage>
</organism>
<comment type="catalytic activity">
    <reaction evidence="1">
        <text>ATP + protein L-histidine = ADP + protein N-phospho-L-histidine.</text>
        <dbReference type="EC" id="2.7.13.3"/>
    </reaction>
</comment>
<evidence type="ECO:0000256" key="4">
    <source>
        <dbReference type="ARBA" id="ARBA00022475"/>
    </source>
</evidence>
<dbReference type="InterPro" id="IPR035965">
    <property type="entry name" value="PAS-like_dom_sf"/>
</dbReference>
<dbReference type="PANTHER" id="PTHR43547">
    <property type="entry name" value="TWO-COMPONENT HISTIDINE KINASE"/>
    <property type="match status" value="1"/>
</dbReference>
<keyword evidence="9 16" id="KW-0418">Kinase</keyword>